<dbReference type="CDD" id="cd17535">
    <property type="entry name" value="REC_NarL-like"/>
    <property type="match status" value="1"/>
</dbReference>
<evidence type="ECO:0000256" key="3">
    <source>
        <dbReference type="PROSITE-ProRule" id="PRU00169"/>
    </source>
</evidence>
<reference evidence="6 7" key="1">
    <citation type="submission" date="2015-12" db="EMBL/GenBank/DDBJ databases">
        <title>Complete genome sequence of a multi-drug resistant strain Acidovorax sp. 12322-1.</title>
        <authorList>
            <person name="Ming D."/>
            <person name="Wang M."/>
            <person name="Hu S."/>
            <person name="Zhou Y."/>
            <person name="Jiang T."/>
        </authorList>
    </citation>
    <scope>NUCLEOTIDE SEQUENCE [LARGE SCALE GENOMIC DNA]</scope>
    <source>
        <strain evidence="6 7">12322-1</strain>
    </source>
</reference>
<dbReference type="GO" id="GO:0003677">
    <property type="term" value="F:DNA binding"/>
    <property type="evidence" value="ECO:0007669"/>
    <property type="project" value="UniProtKB-KW"/>
</dbReference>
<organism evidence="6 7">
    <name type="scientific">Comamonas kerstersii</name>
    <dbReference type="NCBI Taxonomy" id="225992"/>
    <lineage>
        <taxon>Bacteria</taxon>
        <taxon>Pseudomonadati</taxon>
        <taxon>Pseudomonadota</taxon>
        <taxon>Betaproteobacteria</taxon>
        <taxon>Burkholderiales</taxon>
        <taxon>Comamonadaceae</taxon>
        <taxon>Comamonas</taxon>
    </lineage>
</organism>
<dbReference type="InterPro" id="IPR016032">
    <property type="entry name" value="Sig_transdc_resp-reg_C-effctor"/>
</dbReference>
<feature type="modified residue" description="4-aspartylphosphate" evidence="3">
    <location>
        <position position="61"/>
    </location>
</feature>
<evidence type="ECO:0000256" key="1">
    <source>
        <dbReference type="ARBA" id="ARBA00022553"/>
    </source>
</evidence>
<gene>
    <name evidence="6" type="ORF">AS359_09410</name>
</gene>
<evidence type="ECO:0000256" key="2">
    <source>
        <dbReference type="ARBA" id="ARBA00023125"/>
    </source>
</evidence>
<protein>
    <submittedName>
        <fullName evidence="6">LuxR family transcriptional regulator</fullName>
    </submittedName>
</protein>
<name>A0A0W7Z180_9BURK</name>
<proteinExistence type="predicted"/>
<dbReference type="InterPro" id="IPR001789">
    <property type="entry name" value="Sig_transdc_resp-reg_receiver"/>
</dbReference>
<dbReference type="PROSITE" id="PS50110">
    <property type="entry name" value="RESPONSE_REGULATORY"/>
    <property type="match status" value="1"/>
</dbReference>
<dbReference type="SUPFAM" id="SSF46894">
    <property type="entry name" value="C-terminal effector domain of the bipartite response regulators"/>
    <property type="match status" value="1"/>
</dbReference>
<keyword evidence="2" id="KW-0238">DNA-binding</keyword>
<dbReference type="PANTHER" id="PTHR43214">
    <property type="entry name" value="TWO-COMPONENT RESPONSE REGULATOR"/>
    <property type="match status" value="1"/>
</dbReference>
<dbReference type="SUPFAM" id="SSF52172">
    <property type="entry name" value="CheY-like"/>
    <property type="match status" value="1"/>
</dbReference>
<dbReference type="InterPro" id="IPR011006">
    <property type="entry name" value="CheY-like_superfamily"/>
</dbReference>
<dbReference type="Proteomes" id="UP000053300">
    <property type="component" value="Unassembled WGS sequence"/>
</dbReference>
<dbReference type="Pfam" id="PF00196">
    <property type="entry name" value="GerE"/>
    <property type="match status" value="1"/>
</dbReference>
<sequence>MAVSSLKKLRVYLADDHPLTLAGVQEFLSRDVNIEVEQAVSNSSELVRALRESIPDIVITDYTMPGDSQYGDGIRFVEYLVRNFPEAKILVLTMVSNPMILAELYSAGVWGVLLKHEKLTEITGAIYNVRLGNKYYPQSYSKQEQESAGKDTIEEKVNTLSPREFEVLRLFVRGEGVAQIAQNLNRSVKTVSSQKRSAMKKLGVQTDQDLIAFCVEHAMFS</sequence>
<dbReference type="CDD" id="cd06170">
    <property type="entry name" value="LuxR_C_like"/>
    <property type="match status" value="1"/>
</dbReference>
<dbReference type="PRINTS" id="PR00038">
    <property type="entry name" value="HTHLUXR"/>
</dbReference>
<dbReference type="Gene3D" id="1.10.10.10">
    <property type="entry name" value="Winged helix-like DNA-binding domain superfamily/Winged helix DNA-binding domain"/>
    <property type="match status" value="1"/>
</dbReference>
<dbReference type="PROSITE" id="PS00622">
    <property type="entry name" value="HTH_LUXR_1"/>
    <property type="match status" value="1"/>
</dbReference>
<dbReference type="AlphaFoldDB" id="A0A0W7Z180"/>
<keyword evidence="1 3" id="KW-0597">Phosphoprotein</keyword>
<dbReference type="RefSeq" id="WP_058879764.1">
    <property type="nucleotide sequence ID" value="NZ_LPXH01000025.1"/>
</dbReference>
<dbReference type="InterPro" id="IPR058245">
    <property type="entry name" value="NreC/VraR/RcsB-like_REC"/>
</dbReference>
<dbReference type="InterPro" id="IPR039420">
    <property type="entry name" value="WalR-like"/>
</dbReference>
<dbReference type="EMBL" id="LPXH01000025">
    <property type="protein sequence ID" value="KUF41022.1"/>
    <property type="molecule type" value="Genomic_DNA"/>
</dbReference>
<dbReference type="InterPro" id="IPR036388">
    <property type="entry name" value="WH-like_DNA-bd_sf"/>
</dbReference>
<evidence type="ECO:0000259" key="4">
    <source>
        <dbReference type="PROSITE" id="PS50043"/>
    </source>
</evidence>
<dbReference type="InterPro" id="IPR000792">
    <property type="entry name" value="Tscrpt_reg_LuxR_C"/>
</dbReference>
<comment type="caution">
    <text evidence="6">The sequence shown here is derived from an EMBL/GenBank/DDBJ whole genome shotgun (WGS) entry which is preliminary data.</text>
</comment>
<dbReference type="GO" id="GO:0000160">
    <property type="term" value="P:phosphorelay signal transduction system"/>
    <property type="evidence" value="ECO:0007669"/>
    <property type="project" value="InterPro"/>
</dbReference>
<dbReference type="GO" id="GO:0006355">
    <property type="term" value="P:regulation of DNA-templated transcription"/>
    <property type="evidence" value="ECO:0007669"/>
    <property type="project" value="InterPro"/>
</dbReference>
<dbReference type="PROSITE" id="PS50043">
    <property type="entry name" value="HTH_LUXR_2"/>
    <property type="match status" value="1"/>
</dbReference>
<evidence type="ECO:0000313" key="7">
    <source>
        <dbReference type="Proteomes" id="UP000053300"/>
    </source>
</evidence>
<dbReference type="SMART" id="SM00448">
    <property type="entry name" value="REC"/>
    <property type="match status" value="1"/>
</dbReference>
<accession>A0A0W7Z180</accession>
<evidence type="ECO:0000313" key="6">
    <source>
        <dbReference type="EMBL" id="KUF41022.1"/>
    </source>
</evidence>
<keyword evidence="7" id="KW-1185">Reference proteome</keyword>
<dbReference type="PANTHER" id="PTHR43214:SF17">
    <property type="entry name" value="TRANSCRIPTIONAL REGULATORY PROTEIN RCSB"/>
    <property type="match status" value="1"/>
</dbReference>
<dbReference type="SMART" id="SM00421">
    <property type="entry name" value="HTH_LUXR"/>
    <property type="match status" value="1"/>
</dbReference>
<feature type="domain" description="Response regulatory" evidence="5">
    <location>
        <begin position="10"/>
        <end position="130"/>
    </location>
</feature>
<dbReference type="Gene3D" id="3.40.50.2300">
    <property type="match status" value="1"/>
</dbReference>
<dbReference type="STRING" id="225992.B5M06_10825"/>
<dbReference type="Pfam" id="PF00072">
    <property type="entry name" value="Response_reg"/>
    <property type="match status" value="1"/>
</dbReference>
<evidence type="ECO:0000259" key="5">
    <source>
        <dbReference type="PROSITE" id="PS50110"/>
    </source>
</evidence>
<feature type="domain" description="HTH luxR-type" evidence="4">
    <location>
        <begin position="153"/>
        <end position="218"/>
    </location>
</feature>